<feature type="domain" description="DNA methylase N-4/N-6" evidence="5">
    <location>
        <begin position="68"/>
        <end position="307"/>
    </location>
</feature>
<dbReference type="InterPro" id="IPR001091">
    <property type="entry name" value="RM_Methyltransferase"/>
</dbReference>
<comment type="caution">
    <text evidence="6">The sequence shown here is derived from an EMBL/GenBank/DDBJ whole genome shotgun (WGS) entry which is preliminary data.</text>
</comment>
<dbReference type="InterPro" id="IPR002941">
    <property type="entry name" value="DNA_methylase_N4/N6"/>
</dbReference>
<dbReference type="InterPro" id="IPR029063">
    <property type="entry name" value="SAM-dependent_MTases_sf"/>
</dbReference>
<evidence type="ECO:0000256" key="3">
    <source>
        <dbReference type="ARBA" id="ARBA00022679"/>
    </source>
</evidence>
<evidence type="ECO:0000256" key="2">
    <source>
        <dbReference type="ARBA" id="ARBA00022603"/>
    </source>
</evidence>
<dbReference type="GO" id="GO:0032259">
    <property type="term" value="P:methylation"/>
    <property type="evidence" value="ECO:0007669"/>
    <property type="project" value="UniProtKB-KW"/>
</dbReference>
<dbReference type="Proteomes" id="UP000603434">
    <property type="component" value="Unassembled WGS sequence"/>
</dbReference>
<evidence type="ECO:0000256" key="4">
    <source>
        <dbReference type="RuleBase" id="RU362026"/>
    </source>
</evidence>
<evidence type="ECO:0000313" key="6">
    <source>
        <dbReference type="EMBL" id="MBC8360906.1"/>
    </source>
</evidence>
<gene>
    <name evidence="6" type="ORF">H8E23_05880</name>
</gene>
<dbReference type="InterPro" id="IPR002052">
    <property type="entry name" value="DNA_methylase_N6_adenine_CS"/>
</dbReference>
<protein>
    <recommendedName>
        <fullName evidence="4">Methyltransferase</fullName>
        <ecNumber evidence="4">2.1.1.-</ecNumber>
    </recommendedName>
</protein>
<keyword evidence="2" id="KW-0489">Methyltransferase</keyword>
<dbReference type="EC" id="2.1.1.-" evidence="4"/>
<evidence type="ECO:0000259" key="5">
    <source>
        <dbReference type="Pfam" id="PF01555"/>
    </source>
</evidence>
<evidence type="ECO:0000256" key="1">
    <source>
        <dbReference type="ARBA" id="ARBA00006594"/>
    </source>
</evidence>
<dbReference type="PRINTS" id="PR00508">
    <property type="entry name" value="S21N4MTFRASE"/>
</dbReference>
<dbReference type="Pfam" id="PF01555">
    <property type="entry name" value="N6_N4_Mtase"/>
    <property type="match status" value="1"/>
</dbReference>
<dbReference type="PROSITE" id="PS00092">
    <property type="entry name" value="N6_MTASE"/>
    <property type="match status" value="1"/>
</dbReference>
<dbReference type="Gene3D" id="3.40.50.150">
    <property type="entry name" value="Vaccinia Virus protein VP39"/>
    <property type="match status" value="1"/>
</dbReference>
<dbReference type="AlphaFoldDB" id="A0A8J6TM10"/>
<evidence type="ECO:0000313" key="7">
    <source>
        <dbReference type="Proteomes" id="UP000603434"/>
    </source>
</evidence>
<name>A0A8J6TM10_9BACT</name>
<proteinExistence type="inferred from homology"/>
<comment type="similarity">
    <text evidence="1 4">Belongs to the N(4)/N(6)-methyltransferase family.</text>
</comment>
<dbReference type="GO" id="GO:0008170">
    <property type="term" value="F:N-methyltransferase activity"/>
    <property type="evidence" value="ECO:0007669"/>
    <property type="project" value="InterPro"/>
</dbReference>
<dbReference type="SUPFAM" id="SSF53335">
    <property type="entry name" value="S-adenosyl-L-methionine-dependent methyltransferases"/>
    <property type="match status" value="1"/>
</dbReference>
<reference evidence="6 7" key="1">
    <citation type="submission" date="2020-08" db="EMBL/GenBank/DDBJ databases">
        <title>Bridging the membrane lipid divide: bacteria of the FCB group superphylum have the potential to synthesize archaeal ether lipids.</title>
        <authorList>
            <person name="Villanueva L."/>
            <person name="Von Meijenfeldt F.A.B."/>
            <person name="Westbye A.B."/>
            <person name="Yadav S."/>
            <person name="Hopmans E.C."/>
            <person name="Dutilh B.E."/>
            <person name="Sinninghe Damste J.S."/>
        </authorList>
    </citation>
    <scope>NUCLEOTIDE SEQUENCE [LARGE SCALE GENOMIC DNA]</scope>
    <source>
        <strain evidence="6">NIOZ-UU30</strain>
    </source>
</reference>
<organism evidence="6 7">
    <name type="scientific">Candidatus Desulfatibia profunda</name>
    <dbReference type="NCBI Taxonomy" id="2841695"/>
    <lineage>
        <taxon>Bacteria</taxon>
        <taxon>Pseudomonadati</taxon>
        <taxon>Thermodesulfobacteriota</taxon>
        <taxon>Desulfobacteria</taxon>
        <taxon>Desulfobacterales</taxon>
        <taxon>Desulfobacterales incertae sedis</taxon>
        <taxon>Candidatus Desulfatibia</taxon>
    </lineage>
</organism>
<sequence length="320" mass="35933">MSKLEKQEACQLFIEQEIETGLAEGKTKYLIGKEIAGWIEKLFGAEVNIDTIEKRAFRYEQKIVDLGTNVPNLDIENLTESQKQIIELYKKRKRENKKIRAEINQADLEKAQTQITEELSASLESVCDIRTCSCAELFASGIKPDAVITDPPYPKEFLPVFTELAESCKAADVPLVAVMSGMLFLPEVMQRLCKHLKWRWILAYLTPGGQASQIWPSKINQFWKPVLLFGESAHWLGDVATSKINDNDKRFHNWGQSESGMIDLVERLTKPGQLVCDPFGGAFTTGLVSLKLGRRFVGCDIDSGCVEKGLLRIKAAYAQS</sequence>
<keyword evidence="3" id="KW-0808">Transferase</keyword>
<dbReference type="GO" id="GO:0003677">
    <property type="term" value="F:DNA binding"/>
    <property type="evidence" value="ECO:0007669"/>
    <property type="project" value="InterPro"/>
</dbReference>
<accession>A0A8J6TM10</accession>
<dbReference type="EMBL" id="JACNJH010000113">
    <property type="protein sequence ID" value="MBC8360906.1"/>
    <property type="molecule type" value="Genomic_DNA"/>
</dbReference>